<comment type="caution">
    <text evidence="3">The sequence shown here is derived from an EMBL/GenBank/DDBJ whole genome shotgun (WGS) entry which is preliminary data.</text>
</comment>
<comment type="similarity">
    <text evidence="1">Belongs to the UPF0162 family.</text>
</comment>
<sequence>MSEPLQFAAPTALEYFSSLVADDASLSLVEAAVSIAQDDYPDLDTQAVLADIDTLADRLKRRIPADAVPVQRLRWLNRYFFRELGFAGNVNDYYDPRNSYLHMVLSTRRGIPITLAVLYIELATQIGLTARGVSFPGHFLIKLRMHTGQQHGEVVIDPFTGHSLSREELDELLGPYKRSHGLMGEFDAPLGLFLQSAPPRDVLARMLRNLKEIHRSAQDWPRALSVAHRLVILLPHAVEERRDRGMVLAELGQYPQAVEDIDAYLRQRPEAEDHAALTARIDEWRSAGRPRLH</sequence>
<dbReference type="Pfam" id="PF13369">
    <property type="entry name" value="Transglut_core2"/>
    <property type="match status" value="1"/>
</dbReference>
<dbReference type="PANTHER" id="PTHR31350:SF21">
    <property type="entry name" value="F-BOX ONLY PROTEIN 21"/>
    <property type="match status" value="1"/>
</dbReference>
<evidence type="ECO:0000256" key="1">
    <source>
        <dbReference type="ARBA" id="ARBA00007100"/>
    </source>
</evidence>
<dbReference type="Gene3D" id="1.25.40.10">
    <property type="entry name" value="Tetratricopeptide repeat domain"/>
    <property type="match status" value="1"/>
</dbReference>
<protein>
    <submittedName>
        <fullName evidence="3">Transglutaminase</fullName>
    </submittedName>
</protein>
<dbReference type="Pfam" id="PF13371">
    <property type="entry name" value="TPR_9"/>
    <property type="match status" value="1"/>
</dbReference>
<gene>
    <name evidence="3" type="ORF">DZC73_02720</name>
</gene>
<dbReference type="RefSeq" id="WP_124538653.1">
    <property type="nucleotide sequence ID" value="NZ_QUSW01000001.1"/>
</dbReference>
<dbReference type="InterPro" id="IPR011990">
    <property type="entry name" value="TPR-like_helical_dom_sf"/>
</dbReference>
<dbReference type="SUPFAM" id="SSF48452">
    <property type="entry name" value="TPR-like"/>
    <property type="match status" value="1"/>
</dbReference>
<reference evidence="3 4" key="2">
    <citation type="submission" date="2018-12" db="EMBL/GenBank/DDBJ databases">
        <title>Rhizobacter gummiphilus sp. nov., a rubber-degrading bacterium isolated from the soil of a botanical garden in Japan.</title>
        <authorList>
            <person name="Shunsuke S.S."/>
        </authorList>
    </citation>
    <scope>NUCLEOTIDE SEQUENCE [LARGE SCALE GENOMIC DNA]</scope>
    <source>
        <strain evidence="3 4">S-16</strain>
    </source>
</reference>
<proteinExistence type="inferred from homology"/>
<evidence type="ECO:0000259" key="2">
    <source>
        <dbReference type="Pfam" id="PF13369"/>
    </source>
</evidence>
<accession>A0A3N7K502</accession>
<feature type="domain" description="Protein SirB1 N-terminal" evidence="2">
    <location>
        <begin position="47"/>
        <end position="208"/>
    </location>
</feature>
<dbReference type="InterPro" id="IPR032698">
    <property type="entry name" value="SirB1_N"/>
</dbReference>
<dbReference type="OrthoDB" id="232498at2"/>
<evidence type="ECO:0000313" key="3">
    <source>
        <dbReference type="EMBL" id="RQP25985.1"/>
    </source>
</evidence>
<dbReference type="AlphaFoldDB" id="A0A3N7K502"/>
<dbReference type="PANTHER" id="PTHR31350">
    <property type="entry name" value="SI:DKEY-261L7.2"/>
    <property type="match status" value="1"/>
</dbReference>
<dbReference type="EMBL" id="QUSW01000001">
    <property type="protein sequence ID" value="RQP25985.1"/>
    <property type="molecule type" value="Genomic_DNA"/>
</dbReference>
<dbReference type="Proteomes" id="UP000267464">
    <property type="component" value="Unassembled WGS sequence"/>
</dbReference>
<evidence type="ECO:0000313" key="4">
    <source>
        <dbReference type="Proteomes" id="UP000267464"/>
    </source>
</evidence>
<reference evidence="3 4" key="1">
    <citation type="submission" date="2018-08" db="EMBL/GenBank/DDBJ databases">
        <authorList>
            <person name="Khan S.A."/>
            <person name="Jeon C.O."/>
            <person name="Chun B.H."/>
            <person name="Jeong S.E."/>
        </authorList>
    </citation>
    <scope>NUCLEOTIDE SEQUENCE [LARGE SCALE GENOMIC DNA]</scope>
    <source>
        <strain evidence="3 4">S-16</strain>
    </source>
</reference>
<keyword evidence="4" id="KW-1185">Reference proteome</keyword>
<organism evidence="3 4">
    <name type="scientific">Piscinibacter terrae</name>
    <dbReference type="NCBI Taxonomy" id="2496871"/>
    <lineage>
        <taxon>Bacteria</taxon>
        <taxon>Pseudomonadati</taxon>
        <taxon>Pseudomonadota</taxon>
        <taxon>Betaproteobacteria</taxon>
        <taxon>Burkholderiales</taxon>
        <taxon>Sphaerotilaceae</taxon>
        <taxon>Piscinibacter</taxon>
    </lineage>
</organism>
<name>A0A3N7K502_9BURK</name>